<evidence type="ECO:0000313" key="2">
    <source>
        <dbReference type="Proteomes" id="UP000648075"/>
    </source>
</evidence>
<reference evidence="1" key="1">
    <citation type="journal article" date="2014" name="Int. J. Syst. Evol. Microbiol.">
        <title>Complete genome sequence of Corynebacterium casei LMG S-19264T (=DSM 44701T), isolated from a smear-ripened cheese.</title>
        <authorList>
            <consortium name="US DOE Joint Genome Institute (JGI-PGF)"/>
            <person name="Walter F."/>
            <person name="Albersmeier A."/>
            <person name="Kalinowski J."/>
            <person name="Ruckert C."/>
        </authorList>
    </citation>
    <scope>NUCLEOTIDE SEQUENCE</scope>
    <source>
        <strain evidence="1">KCTC 32255</strain>
    </source>
</reference>
<keyword evidence="2" id="KW-1185">Reference proteome</keyword>
<comment type="caution">
    <text evidence="1">The sequence shown here is derived from an EMBL/GenBank/DDBJ whole genome shotgun (WGS) entry which is preliminary data.</text>
</comment>
<protein>
    <recommendedName>
        <fullName evidence="3">NRDE family protein</fullName>
    </recommendedName>
</protein>
<proteinExistence type="predicted"/>
<dbReference type="Proteomes" id="UP000648075">
    <property type="component" value="Unassembled WGS sequence"/>
</dbReference>
<dbReference type="PANTHER" id="PTHR17985">
    <property type="entry name" value="SER/THR-RICH PROTEIN T10 IN DGCR REGION"/>
    <property type="match status" value="1"/>
</dbReference>
<gene>
    <name evidence="1" type="ORF">GCM10011614_16500</name>
</gene>
<dbReference type="PANTHER" id="PTHR17985:SF8">
    <property type="entry name" value="TRANSPORT AND GOLGI ORGANIZATION PROTEIN 2 HOMOLOG"/>
    <property type="match status" value="1"/>
</dbReference>
<sequence>MCVTALAWDAHPDWLLVCAGNRDEFHDRLAAPLARWPDEPGLIAGRDLTGGGTWLGVSEAGRFAVVTNYRTPEGAQPGRPSRGKLVTDVLCGRESEPVATMNPFNLFLVDRGRVSLLTNYPAQEDRPLPPGLHGLSNGGFDAPWAKTRRLIAALDRWLASGTGDPATLLTTLRDETPPAPDAPADSPDAIPLFIRNAVYGTRCSTVVAVGRDGTGKIVERRFDAEGAVTGETAIGFRWEARG</sequence>
<evidence type="ECO:0008006" key="3">
    <source>
        <dbReference type="Google" id="ProtNLM"/>
    </source>
</evidence>
<dbReference type="EMBL" id="BMZA01000004">
    <property type="protein sequence ID" value="GGZ02202.1"/>
    <property type="molecule type" value="Genomic_DNA"/>
</dbReference>
<dbReference type="InterPro" id="IPR008551">
    <property type="entry name" value="TANGO2"/>
</dbReference>
<dbReference type="AlphaFoldDB" id="A0A918PFB5"/>
<reference evidence="1" key="2">
    <citation type="submission" date="2020-09" db="EMBL/GenBank/DDBJ databases">
        <authorList>
            <person name="Sun Q."/>
            <person name="Kim S."/>
        </authorList>
    </citation>
    <scope>NUCLEOTIDE SEQUENCE</scope>
    <source>
        <strain evidence="1">KCTC 32255</strain>
    </source>
</reference>
<dbReference type="Pfam" id="PF05742">
    <property type="entry name" value="TANGO2"/>
    <property type="match status" value="1"/>
</dbReference>
<name>A0A918PFB5_9SPHN</name>
<accession>A0A918PFB5</accession>
<evidence type="ECO:0000313" key="1">
    <source>
        <dbReference type="EMBL" id="GGZ02202.1"/>
    </source>
</evidence>
<dbReference type="RefSeq" id="WP_189620704.1">
    <property type="nucleotide sequence ID" value="NZ_BMZA01000004.1"/>
</dbReference>
<organism evidence="1 2">
    <name type="scientific">Novosphingobium colocasiae</name>
    <dbReference type="NCBI Taxonomy" id="1256513"/>
    <lineage>
        <taxon>Bacteria</taxon>
        <taxon>Pseudomonadati</taxon>
        <taxon>Pseudomonadota</taxon>
        <taxon>Alphaproteobacteria</taxon>
        <taxon>Sphingomonadales</taxon>
        <taxon>Sphingomonadaceae</taxon>
        <taxon>Novosphingobium</taxon>
    </lineage>
</organism>